<accession>A0A6J7XAP1</accession>
<evidence type="ECO:0000313" key="1">
    <source>
        <dbReference type="EMBL" id="CAB5225992.1"/>
    </source>
</evidence>
<sequence length="63" mass="7015">VVDNNFAAKTMVIFNSNAYEIYRQDRGLLSVENPSTISRTMSMFGYAATFAANSSMIRKITQA</sequence>
<organism evidence="1">
    <name type="scientific">uncultured Caudovirales phage</name>
    <dbReference type="NCBI Taxonomy" id="2100421"/>
    <lineage>
        <taxon>Viruses</taxon>
        <taxon>Duplodnaviria</taxon>
        <taxon>Heunggongvirae</taxon>
        <taxon>Uroviricota</taxon>
        <taxon>Caudoviricetes</taxon>
        <taxon>Peduoviridae</taxon>
        <taxon>Maltschvirus</taxon>
        <taxon>Maltschvirus maltsch</taxon>
    </lineage>
</organism>
<gene>
    <name evidence="1" type="ORF">UFOVP1506_22</name>
</gene>
<proteinExistence type="predicted"/>
<name>A0A6J7XAP1_9CAUD</name>
<dbReference type="EMBL" id="LR798351">
    <property type="protein sequence ID" value="CAB5225992.1"/>
    <property type="molecule type" value="Genomic_DNA"/>
</dbReference>
<feature type="non-terminal residue" evidence="1">
    <location>
        <position position="1"/>
    </location>
</feature>
<reference evidence="1" key="1">
    <citation type="submission" date="2020-05" db="EMBL/GenBank/DDBJ databases">
        <authorList>
            <person name="Chiriac C."/>
            <person name="Salcher M."/>
            <person name="Ghai R."/>
            <person name="Kavagutti S V."/>
        </authorList>
    </citation>
    <scope>NUCLEOTIDE SEQUENCE</scope>
</reference>
<protein>
    <submittedName>
        <fullName evidence="1">Uncharacterized protein</fullName>
    </submittedName>
</protein>